<reference evidence="1" key="1">
    <citation type="submission" date="2014-11" db="EMBL/GenBank/DDBJ databases">
        <authorList>
            <person name="Amaro Gonzalez C."/>
        </authorList>
    </citation>
    <scope>NUCLEOTIDE SEQUENCE</scope>
</reference>
<organism evidence="1">
    <name type="scientific">Anguilla anguilla</name>
    <name type="common">European freshwater eel</name>
    <name type="synonym">Muraena anguilla</name>
    <dbReference type="NCBI Taxonomy" id="7936"/>
    <lineage>
        <taxon>Eukaryota</taxon>
        <taxon>Metazoa</taxon>
        <taxon>Chordata</taxon>
        <taxon>Craniata</taxon>
        <taxon>Vertebrata</taxon>
        <taxon>Euteleostomi</taxon>
        <taxon>Actinopterygii</taxon>
        <taxon>Neopterygii</taxon>
        <taxon>Teleostei</taxon>
        <taxon>Anguilliformes</taxon>
        <taxon>Anguillidae</taxon>
        <taxon>Anguilla</taxon>
    </lineage>
</organism>
<proteinExistence type="predicted"/>
<dbReference type="AlphaFoldDB" id="A0A0E9XF00"/>
<evidence type="ECO:0000313" key="1">
    <source>
        <dbReference type="EMBL" id="JAI01298.1"/>
    </source>
</evidence>
<reference evidence="1" key="2">
    <citation type="journal article" date="2015" name="Fish Shellfish Immunol.">
        <title>Early steps in the European eel (Anguilla anguilla)-Vibrio vulnificus interaction in the gills: Role of the RtxA13 toxin.</title>
        <authorList>
            <person name="Callol A."/>
            <person name="Pajuelo D."/>
            <person name="Ebbesson L."/>
            <person name="Teles M."/>
            <person name="MacKenzie S."/>
            <person name="Amaro C."/>
        </authorList>
    </citation>
    <scope>NUCLEOTIDE SEQUENCE</scope>
</reference>
<protein>
    <submittedName>
        <fullName evidence="1">Uncharacterized protein</fullName>
    </submittedName>
</protein>
<name>A0A0E9XF00_ANGAN</name>
<dbReference type="EMBL" id="GBXM01007280">
    <property type="protein sequence ID" value="JAI01298.1"/>
    <property type="molecule type" value="Transcribed_RNA"/>
</dbReference>
<sequence>MVSSQWVLEEPIFCNPVNTAGAVSLKCSAGSFH</sequence>
<accession>A0A0E9XF00</accession>